<dbReference type="InterPro" id="IPR012893">
    <property type="entry name" value="HipA-like_C"/>
</dbReference>
<dbReference type="Pfam" id="PF07804">
    <property type="entry name" value="HipA_C"/>
    <property type="match status" value="1"/>
</dbReference>
<evidence type="ECO:0000313" key="6">
    <source>
        <dbReference type="Proteomes" id="UP000054977"/>
    </source>
</evidence>
<accession>A0A158FVY0</accession>
<sequence>MRFCQKGTYLRTVENGRRKTPPLIELERMYQATRAVETATETAEDLRYLQGKGTSLGGMRPKCTVLDENGKLAIGKFPSVSDTIGVTRAEVLALRLARRAGIAAAHARCVALGDTPVALIERFDRGTGDLRIPYLSAASMLQASRLDVHAYTEIVDVMRQKCSHPADDAQQLWRRLAFNLLITNTDDHLQNLGFLYDGDGLWRLSPAFDLNPMPGKLRESKTWLTEDSGPVESIEMLLDACAYFSLTVEEAKVVLTEVLDAVSDWRKVAVMPEVGLTARELDDFEDAFDHPETQKARKLVYTS</sequence>
<feature type="domain" description="HipA-like C-terminal" evidence="4">
    <location>
        <begin position="54"/>
        <end position="263"/>
    </location>
</feature>
<dbReference type="Gene3D" id="1.10.1070.20">
    <property type="match status" value="1"/>
</dbReference>
<proteinExistence type="inferred from homology"/>
<gene>
    <name evidence="5" type="ORF">AWB65_01288</name>
</gene>
<dbReference type="Proteomes" id="UP000054977">
    <property type="component" value="Unassembled WGS sequence"/>
</dbReference>
<name>A0A158FVY0_9BURK</name>
<organism evidence="5 6">
    <name type="scientific">Caballeronia humi</name>
    <dbReference type="NCBI Taxonomy" id="326474"/>
    <lineage>
        <taxon>Bacteria</taxon>
        <taxon>Pseudomonadati</taxon>
        <taxon>Pseudomonadota</taxon>
        <taxon>Betaproteobacteria</taxon>
        <taxon>Burkholderiales</taxon>
        <taxon>Burkholderiaceae</taxon>
        <taxon>Caballeronia</taxon>
    </lineage>
</organism>
<evidence type="ECO:0000256" key="3">
    <source>
        <dbReference type="ARBA" id="ARBA00022777"/>
    </source>
</evidence>
<evidence type="ECO:0000259" key="4">
    <source>
        <dbReference type="Pfam" id="PF07804"/>
    </source>
</evidence>
<evidence type="ECO:0000256" key="1">
    <source>
        <dbReference type="ARBA" id="ARBA00010164"/>
    </source>
</evidence>
<keyword evidence="6" id="KW-1185">Reference proteome</keyword>
<dbReference type="PANTHER" id="PTHR37419">
    <property type="entry name" value="SERINE/THREONINE-PROTEIN KINASE TOXIN HIPA"/>
    <property type="match status" value="1"/>
</dbReference>
<keyword evidence="2" id="KW-0808">Transferase</keyword>
<evidence type="ECO:0000313" key="5">
    <source>
        <dbReference type="EMBL" id="SAL23827.1"/>
    </source>
</evidence>
<keyword evidence="3" id="KW-0418">Kinase</keyword>
<protein>
    <recommendedName>
        <fullName evidence="4">HipA-like C-terminal domain-containing protein</fullName>
    </recommendedName>
</protein>
<dbReference type="InterPro" id="IPR052028">
    <property type="entry name" value="HipA_Ser/Thr_kinase"/>
</dbReference>
<dbReference type="PANTHER" id="PTHR37419:SF8">
    <property type="entry name" value="TOXIN YJJJ"/>
    <property type="match status" value="1"/>
</dbReference>
<dbReference type="GO" id="GO:0004674">
    <property type="term" value="F:protein serine/threonine kinase activity"/>
    <property type="evidence" value="ECO:0007669"/>
    <property type="project" value="TreeGrafter"/>
</dbReference>
<dbReference type="GO" id="GO:0005829">
    <property type="term" value="C:cytosol"/>
    <property type="evidence" value="ECO:0007669"/>
    <property type="project" value="TreeGrafter"/>
</dbReference>
<dbReference type="AlphaFoldDB" id="A0A158FVY0"/>
<comment type="caution">
    <text evidence="5">The sequence shown here is derived from an EMBL/GenBank/DDBJ whole genome shotgun (WGS) entry which is preliminary data.</text>
</comment>
<reference evidence="5" key="1">
    <citation type="submission" date="2016-01" db="EMBL/GenBank/DDBJ databases">
        <authorList>
            <person name="Peeters C."/>
        </authorList>
    </citation>
    <scope>NUCLEOTIDE SEQUENCE [LARGE SCALE GENOMIC DNA]</scope>
    <source>
        <strain evidence="5">LMG 22934</strain>
    </source>
</reference>
<comment type="similarity">
    <text evidence="1">Belongs to the HipA Ser/Thr kinase family.</text>
</comment>
<dbReference type="EMBL" id="FCNW02000004">
    <property type="protein sequence ID" value="SAL23827.1"/>
    <property type="molecule type" value="Genomic_DNA"/>
</dbReference>
<dbReference type="STRING" id="326474.AWB65_01288"/>
<evidence type="ECO:0000256" key="2">
    <source>
        <dbReference type="ARBA" id="ARBA00022679"/>
    </source>
</evidence>